<dbReference type="RefSeq" id="WP_283222886.1">
    <property type="nucleotide sequence ID" value="NZ_JASGBH010000001.1"/>
</dbReference>
<feature type="domain" description="NadR/Ttd14 AAA" evidence="1">
    <location>
        <begin position="5"/>
        <end position="166"/>
    </location>
</feature>
<organism evidence="2 3">
    <name type="scientific">Limnohabitans lacus</name>
    <dbReference type="NCBI Taxonomy" id="3045173"/>
    <lineage>
        <taxon>Bacteria</taxon>
        <taxon>Pseudomonadati</taxon>
        <taxon>Pseudomonadota</taxon>
        <taxon>Betaproteobacteria</taxon>
        <taxon>Burkholderiales</taxon>
        <taxon>Comamonadaceae</taxon>
        <taxon>Limnohabitans</taxon>
    </lineage>
</organism>
<dbReference type="GO" id="GO:0005524">
    <property type="term" value="F:ATP binding"/>
    <property type="evidence" value="ECO:0007669"/>
    <property type="project" value="UniProtKB-KW"/>
</dbReference>
<dbReference type="PANTHER" id="PTHR37512">
    <property type="entry name" value="TRIFUNCTIONAL NAD BIOSYNTHESIS/REGULATOR PROTEIN NADR"/>
    <property type="match status" value="1"/>
</dbReference>
<name>A0ABT6X2Y7_9BURK</name>
<protein>
    <submittedName>
        <fullName evidence="2">ATP-binding protein</fullName>
    </submittedName>
</protein>
<dbReference type="InterPro" id="IPR027417">
    <property type="entry name" value="P-loop_NTPase"/>
</dbReference>
<evidence type="ECO:0000313" key="3">
    <source>
        <dbReference type="Proteomes" id="UP001431902"/>
    </source>
</evidence>
<accession>A0ABT6X2Y7</accession>
<keyword evidence="2" id="KW-0067">ATP-binding</keyword>
<dbReference type="Gene3D" id="3.40.50.300">
    <property type="entry name" value="P-loop containing nucleotide triphosphate hydrolases"/>
    <property type="match status" value="1"/>
</dbReference>
<dbReference type="InterPro" id="IPR038727">
    <property type="entry name" value="NadR/Ttd14_AAA_dom"/>
</dbReference>
<reference evidence="2" key="1">
    <citation type="submission" date="2023-05" db="EMBL/GenBank/DDBJ databases">
        <title>Limnohabitans sp. strain HM2-2 Genome sequencing and assembly.</title>
        <authorList>
            <person name="Jung Y."/>
        </authorList>
    </citation>
    <scope>NUCLEOTIDE SEQUENCE</scope>
    <source>
        <strain evidence="2">HM2-2</strain>
    </source>
</reference>
<dbReference type="Proteomes" id="UP001431902">
    <property type="component" value="Unassembled WGS sequence"/>
</dbReference>
<proteinExistence type="predicted"/>
<evidence type="ECO:0000313" key="2">
    <source>
        <dbReference type="EMBL" id="MDI9232479.1"/>
    </source>
</evidence>
<gene>
    <name evidence="2" type="ORF">QLQ16_01360</name>
</gene>
<dbReference type="SUPFAM" id="SSF52540">
    <property type="entry name" value="P-loop containing nucleoside triphosphate hydrolases"/>
    <property type="match status" value="1"/>
</dbReference>
<dbReference type="InterPro" id="IPR052735">
    <property type="entry name" value="NAD_biosynth-regulator"/>
</dbReference>
<comment type="caution">
    <text evidence="2">The sequence shown here is derived from an EMBL/GenBank/DDBJ whole genome shotgun (WGS) entry which is preliminary data.</text>
</comment>
<keyword evidence="2" id="KW-0547">Nucleotide-binding</keyword>
<dbReference type="Pfam" id="PF13521">
    <property type="entry name" value="AAA_28"/>
    <property type="match status" value="1"/>
</dbReference>
<evidence type="ECO:0000259" key="1">
    <source>
        <dbReference type="Pfam" id="PF13521"/>
    </source>
</evidence>
<keyword evidence="3" id="KW-1185">Reference proteome</keyword>
<dbReference type="PANTHER" id="PTHR37512:SF1">
    <property type="entry name" value="NADR_TTD14 AAA DOMAIN-CONTAINING PROTEIN"/>
    <property type="match status" value="1"/>
</dbReference>
<dbReference type="EMBL" id="JASGBH010000001">
    <property type="protein sequence ID" value="MDI9232479.1"/>
    <property type="molecule type" value="Genomic_DNA"/>
</dbReference>
<sequence length="225" mass="25007">MTPLRIAIVGAESTGKSSLTQALAEVIRLRGQAVHTIDEVLRTWCEREGRTPQPHEQLGIAQVQAQAVEQAGPQGPQDWVISDTTPLMTAVYSHMLFADESLYPMALAHQKHYDITLVTGLDLPWVADGLQRDGAHVRGPVDTLVRQALERSGIHYRVVYGQGPQRLNNALLALGLQGEDEQARQLREQGQFAINQGRTVWQCNECSDPECEHKLFTGLLKERLT</sequence>